<feature type="transmembrane region" description="Helical" evidence="2">
    <location>
        <begin position="26"/>
        <end position="47"/>
    </location>
</feature>
<feature type="region of interest" description="Disordered" evidence="1">
    <location>
        <begin position="587"/>
        <end position="609"/>
    </location>
</feature>
<dbReference type="Gene3D" id="1.20.120.20">
    <property type="entry name" value="Apolipoprotein"/>
    <property type="match status" value="1"/>
</dbReference>
<dbReference type="GO" id="GO:0015031">
    <property type="term" value="P:protein transport"/>
    <property type="evidence" value="ECO:0007669"/>
    <property type="project" value="UniProtKB-KW"/>
</dbReference>
<name>A0AAW5B1H7_9BACI</name>
<dbReference type="RefSeq" id="WP_238018447.1">
    <property type="nucleotide sequence ID" value="NZ_JAIFZM010000003.1"/>
</dbReference>
<feature type="transmembrane region" description="Helical" evidence="2">
    <location>
        <begin position="155"/>
        <end position="174"/>
    </location>
</feature>
<gene>
    <name evidence="3" type="ORF">K3T81_04070</name>
</gene>
<dbReference type="Proteomes" id="UP001199631">
    <property type="component" value="Unassembled WGS sequence"/>
</dbReference>
<feature type="transmembrane region" description="Helical" evidence="2">
    <location>
        <begin position="115"/>
        <end position="135"/>
    </location>
</feature>
<keyword evidence="2" id="KW-0472">Membrane</keyword>
<evidence type="ECO:0000256" key="2">
    <source>
        <dbReference type="SAM" id="Phobius"/>
    </source>
</evidence>
<evidence type="ECO:0000313" key="3">
    <source>
        <dbReference type="EMBL" id="MCG3418321.1"/>
    </source>
</evidence>
<proteinExistence type="predicted"/>
<dbReference type="EMBL" id="JAIFZM010000003">
    <property type="protein sequence ID" value="MCG3418321.1"/>
    <property type="molecule type" value="Genomic_DNA"/>
</dbReference>
<dbReference type="AlphaFoldDB" id="A0AAW5B1H7"/>
<keyword evidence="2" id="KW-1133">Transmembrane helix</keyword>
<protein>
    <submittedName>
        <fullName evidence="3">MotA/TolQ/ExbB proton channel family protein</fullName>
    </submittedName>
</protein>
<sequence length="609" mass="68874">MVQAILEMFTSEQKAEAILANSMIEAIFVLLFGLFIIAVLLHITLFGKLKKVRNYVKDTNRLDIEPLQGFQEQFNNKQGEGVKAETFVQEKFSGWRFFQVPVVSLIKMIQMTVSVFILLGVLGTFIGLTSSLGSININDSDLVEGVAGVLAGIDVAFYTSIAGMGFSLIMTLLIKIMNTEFILTDIMLMTESNLEGTEQNNMGRLIGVSEAINQSILSLQKTNQQSLQGIEASFTGFKEYTAGLQQSAKDLAAFNDGLSDNLEEFQGLFQQMKDVTDGFSEGTTNLNKNFDSLFSYFKKMDTKNERMVKVFENTFEKMKEVSDSQMKTLQQFEMSVGEIKQFTSKLLGEQETMHTSFERIQEKSGELVNVMDHQNKNFQRIFGEDLSTKLSGVMTYLGELSREFDKMGSSIVKLPDALEVINQTQAEYKHLLSDRFTELKEFNRTFSQHLKNHSSESMTYEKHMQDAANTFEQIGMKNNQLIQDINATVSQMNNGFRQRENQMEASVGILKDTLSNYVGNLEGSLGNKLDSLLQSFGRYVEQTNDSIRSEFKEVQRITEATHQSNGRFIQQTLQEISRELQSINQHRTIPPQQQSGNWSNGIGMNQNDF</sequence>
<dbReference type="GO" id="GO:0005886">
    <property type="term" value="C:plasma membrane"/>
    <property type="evidence" value="ECO:0007669"/>
    <property type="project" value="UniProtKB-SubCell"/>
</dbReference>
<evidence type="ECO:0000313" key="4">
    <source>
        <dbReference type="Proteomes" id="UP001199631"/>
    </source>
</evidence>
<evidence type="ECO:0000256" key="1">
    <source>
        <dbReference type="SAM" id="MobiDB-lite"/>
    </source>
</evidence>
<keyword evidence="2" id="KW-0812">Transmembrane</keyword>
<keyword evidence="4" id="KW-1185">Reference proteome</keyword>
<accession>A0AAW5B1H7</accession>
<comment type="caution">
    <text evidence="3">The sequence shown here is derived from an EMBL/GenBank/DDBJ whole genome shotgun (WGS) entry which is preliminary data.</text>
</comment>
<reference evidence="3 4" key="1">
    <citation type="journal article" date="2022" name="Evol. Bioinform. Online">
        <title>Draft Genome Sequence of Oceanobacillus jordanicus Strain GSFE11, a Halotolerant Plant Growth-Promoting Bacterial Endophyte Isolated From the Jordan Valley.</title>
        <authorList>
            <person name="Alhindi T."/>
            <person name="Albdaiwi R."/>
        </authorList>
    </citation>
    <scope>NUCLEOTIDE SEQUENCE [LARGE SCALE GENOMIC DNA]</scope>
    <source>
        <strain evidence="3 4">GSFE11</strain>
    </source>
</reference>
<organism evidence="3 4">
    <name type="scientific">Oceanobacillus jordanicus</name>
    <dbReference type="NCBI Taxonomy" id="2867266"/>
    <lineage>
        <taxon>Bacteria</taxon>
        <taxon>Bacillati</taxon>
        <taxon>Bacillota</taxon>
        <taxon>Bacilli</taxon>
        <taxon>Bacillales</taxon>
        <taxon>Bacillaceae</taxon>
        <taxon>Oceanobacillus</taxon>
    </lineage>
</organism>